<dbReference type="AlphaFoldDB" id="A0A7J6NDU4"/>
<evidence type="ECO:0000256" key="6">
    <source>
        <dbReference type="RuleBase" id="RU363053"/>
    </source>
</evidence>
<comment type="subcellular location">
    <subcellularLocation>
        <location evidence="1">Membrane</location>
        <topology evidence="1">Multi-pass membrane protein</topology>
    </subcellularLocation>
</comment>
<comment type="caution">
    <text evidence="7">The sequence shown here is derived from an EMBL/GenBank/DDBJ whole genome shotgun (WGS) entry which is preliminary data.</text>
</comment>
<dbReference type="OrthoDB" id="430207at2759"/>
<dbReference type="PANTHER" id="PTHR11266">
    <property type="entry name" value="PEROXISOMAL MEMBRANE PROTEIN 2, PXMP2 MPV17"/>
    <property type="match status" value="1"/>
</dbReference>
<evidence type="ECO:0000256" key="1">
    <source>
        <dbReference type="ARBA" id="ARBA00004141"/>
    </source>
</evidence>
<feature type="transmembrane region" description="Helical" evidence="6">
    <location>
        <begin position="141"/>
        <end position="160"/>
    </location>
</feature>
<proteinExistence type="inferred from homology"/>
<name>A0A7J6NDU4_PEROL</name>
<evidence type="ECO:0000256" key="3">
    <source>
        <dbReference type="ARBA" id="ARBA00022692"/>
    </source>
</evidence>
<reference evidence="7 8" key="1">
    <citation type="submission" date="2020-04" db="EMBL/GenBank/DDBJ databases">
        <title>Perkinsus olseni comparative genomics.</title>
        <authorList>
            <person name="Bogema D.R."/>
        </authorList>
    </citation>
    <scope>NUCLEOTIDE SEQUENCE [LARGE SCALE GENOMIC DNA]</scope>
    <source>
        <strain evidence="7">00978-12</strain>
    </source>
</reference>
<evidence type="ECO:0000256" key="4">
    <source>
        <dbReference type="ARBA" id="ARBA00022989"/>
    </source>
</evidence>
<comment type="similarity">
    <text evidence="2 6">Belongs to the peroxisomal membrane protein PXMP2/4 family.</text>
</comment>
<dbReference type="Pfam" id="PF04117">
    <property type="entry name" value="Mpv17_PMP22"/>
    <property type="match status" value="1"/>
</dbReference>
<evidence type="ECO:0000313" key="7">
    <source>
        <dbReference type="EMBL" id="KAF4681650.1"/>
    </source>
</evidence>
<gene>
    <name evidence="7" type="ORF">FOZ60_011734</name>
</gene>
<dbReference type="EMBL" id="JABANP010000498">
    <property type="protein sequence ID" value="KAF4681650.1"/>
    <property type="molecule type" value="Genomic_DNA"/>
</dbReference>
<evidence type="ECO:0000256" key="2">
    <source>
        <dbReference type="ARBA" id="ARBA00006824"/>
    </source>
</evidence>
<evidence type="ECO:0008006" key="9">
    <source>
        <dbReference type="Google" id="ProtNLM"/>
    </source>
</evidence>
<dbReference type="GO" id="GO:0005737">
    <property type="term" value="C:cytoplasm"/>
    <property type="evidence" value="ECO:0007669"/>
    <property type="project" value="TreeGrafter"/>
</dbReference>
<dbReference type="InterPro" id="IPR007248">
    <property type="entry name" value="Mpv17_PMP22"/>
</dbReference>
<dbReference type="GO" id="GO:0016020">
    <property type="term" value="C:membrane"/>
    <property type="evidence" value="ECO:0007669"/>
    <property type="project" value="UniProtKB-SubCell"/>
</dbReference>
<feature type="transmembrane region" description="Helical" evidence="6">
    <location>
        <begin position="180"/>
        <end position="201"/>
    </location>
</feature>
<sequence>MIPLFSFLYYHCIITLLPAAVVEYLTSSSSPQAVQTGMRLSPSSFRLLRKCTSTYNWYATHRPYRTNILSGGVLGFIGDQICQRVIETEDDGVSWRRSFAITTFCAYYQGGVDTLIYALYHRMRIPFRASKTAFGRGMMISLFDNLIHVPLLYTPAFYTTLGLLQQHTIKETMDTMRREYLPTITLCWGMWIPLQLINFTLVPLRYQVGPTTPHPVAVDDLLCCYHQVLFVNVSCLLWNVCLDYVAHGGFTSHRGGGHDDEFIHKCHSHCDHDRPVSYLDIQLHTHHNRGESWS</sequence>
<dbReference type="Proteomes" id="UP000541610">
    <property type="component" value="Unassembled WGS sequence"/>
</dbReference>
<feature type="transmembrane region" description="Helical" evidence="6">
    <location>
        <begin position="7"/>
        <end position="26"/>
    </location>
</feature>
<evidence type="ECO:0000313" key="8">
    <source>
        <dbReference type="Proteomes" id="UP000541610"/>
    </source>
</evidence>
<evidence type="ECO:0000256" key="5">
    <source>
        <dbReference type="ARBA" id="ARBA00023136"/>
    </source>
</evidence>
<feature type="transmembrane region" description="Helical" evidence="6">
    <location>
        <begin position="99"/>
        <end position="120"/>
    </location>
</feature>
<protein>
    <recommendedName>
        <fullName evidence="9">Peroxisomal membrane protein 2</fullName>
    </recommendedName>
</protein>
<accession>A0A7J6NDU4</accession>
<keyword evidence="5 6" id="KW-0472">Membrane</keyword>
<keyword evidence="4 6" id="KW-1133">Transmembrane helix</keyword>
<organism evidence="7 8">
    <name type="scientific">Perkinsus olseni</name>
    <name type="common">Perkinsus atlanticus</name>
    <dbReference type="NCBI Taxonomy" id="32597"/>
    <lineage>
        <taxon>Eukaryota</taxon>
        <taxon>Sar</taxon>
        <taxon>Alveolata</taxon>
        <taxon>Perkinsozoa</taxon>
        <taxon>Perkinsea</taxon>
        <taxon>Perkinsida</taxon>
        <taxon>Perkinsidae</taxon>
        <taxon>Perkinsus</taxon>
    </lineage>
</organism>
<keyword evidence="3 6" id="KW-0812">Transmembrane</keyword>